<sequence length="441" mass="49567">MGRIKKGSGRMRGGFKLSPMRILYVTRIYPYRPAFGGDVAYSRGVIESLKDSCDLTVLATTNGEHPEGPFEENGIRWRLLPESRRPQALSVLTGMPNVMWRNATPVFHDALRVLLREPFDAVILDHIASAHALPQLSRWRDSHPQACLLYLSHEHERTTRLEKYATYTGRNPGRQAAMRLDGWKIGRWEDEVVRTVDIVSLINPNERVLFETNVGARRYITTLPGYDGVRRPSRRITDDTPMRIALLGGRGPIHKRNILRDWLDVCAGSMEKAGIEMDVIGDVEPEFRDMLAKRHPSIRFSGFVEDLDAHLQGARLGVVPDTVGRGVKVRLASYIFSRLPMAGIAGAIDGLPLRAGRDYVEAPDLPALAETCIRLARDVEQLNRLQESAFRACDGRFDWRTRGADIVEAIRDHQRRQSVEATLSQTAGVRREAPLLGRGLA</sequence>
<evidence type="ECO:0000313" key="2">
    <source>
        <dbReference type="Proteomes" id="UP000292347"/>
    </source>
</evidence>
<keyword evidence="2" id="KW-1185">Reference proteome</keyword>
<accession>A0A4Q2IPB0</accession>
<dbReference type="GO" id="GO:0016740">
    <property type="term" value="F:transferase activity"/>
    <property type="evidence" value="ECO:0007669"/>
    <property type="project" value="UniProtKB-KW"/>
</dbReference>
<dbReference type="SUPFAM" id="SSF53756">
    <property type="entry name" value="UDP-Glycosyltransferase/glycogen phosphorylase"/>
    <property type="match status" value="1"/>
</dbReference>
<organism evidence="1 2">
    <name type="scientific">Sphingomonas desiccabilis</name>
    <dbReference type="NCBI Taxonomy" id="429134"/>
    <lineage>
        <taxon>Bacteria</taxon>
        <taxon>Pseudomonadati</taxon>
        <taxon>Pseudomonadota</taxon>
        <taxon>Alphaproteobacteria</taxon>
        <taxon>Sphingomonadales</taxon>
        <taxon>Sphingomonadaceae</taxon>
        <taxon>Sphingomonas</taxon>
    </lineage>
</organism>
<dbReference type="Gene3D" id="3.40.50.2000">
    <property type="entry name" value="Glycogen Phosphorylase B"/>
    <property type="match status" value="1"/>
</dbReference>
<name>A0A4Q2IPB0_9SPHN</name>
<protein>
    <submittedName>
        <fullName evidence="1">Glycosyltransferase</fullName>
    </submittedName>
</protein>
<reference evidence="1 2" key="1">
    <citation type="submission" date="2019-01" db="EMBL/GenBank/DDBJ databases">
        <title>Sphingomonas mucosissima sp. nov. and Sphingomonas desiccabilis sp. nov., from biological soil crusts in the Colorado Plateau, USA.</title>
        <authorList>
            <person name="Zhu D."/>
        </authorList>
    </citation>
    <scope>NUCLEOTIDE SEQUENCE [LARGE SCALE GENOMIC DNA]</scope>
    <source>
        <strain evidence="1 2">CP1D</strain>
    </source>
</reference>
<dbReference type="Pfam" id="PF13692">
    <property type="entry name" value="Glyco_trans_1_4"/>
    <property type="match status" value="1"/>
</dbReference>
<gene>
    <name evidence="1" type="ORF">EO081_09395</name>
</gene>
<dbReference type="OrthoDB" id="9807209at2"/>
<proteinExistence type="predicted"/>
<dbReference type="Proteomes" id="UP000292347">
    <property type="component" value="Unassembled WGS sequence"/>
</dbReference>
<keyword evidence="1" id="KW-0808">Transferase</keyword>
<dbReference type="AlphaFoldDB" id="A0A4Q2IPB0"/>
<dbReference type="EMBL" id="SDPT01000002">
    <property type="protein sequence ID" value="RXZ31453.1"/>
    <property type="molecule type" value="Genomic_DNA"/>
</dbReference>
<comment type="caution">
    <text evidence="1">The sequence shown here is derived from an EMBL/GenBank/DDBJ whole genome shotgun (WGS) entry which is preliminary data.</text>
</comment>
<evidence type="ECO:0000313" key="1">
    <source>
        <dbReference type="EMBL" id="RXZ31453.1"/>
    </source>
</evidence>